<dbReference type="EMBL" id="QICH01000001">
    <property type="protein sequence ID" value="PXF64155.1"/>
    <property type="molecule type" value="Genomic_DNA"/>
</dbReference>
<dbReference type="RefSeq" id="WP_110199895.1">
    <property type="nucleotide sequence ID" value="NZ_QICH01000001.1"/>
</dbReference>
<accession>A0A318D8B8</accession>
<dbReference type="Proteomes" id="UP000247689">
    <property type="component" value="Unassembled WGS sequence"/>
</dbReference>
<evidence type="ECO:0000313" key="2">
    <source>
        <dbReference type="Proteomes" id="UP000247689"/>
    </source>
</evidence>
<dbReference type="OrthoDB" id="6198727at2"/>
<keyword evidence="2" id="KW-1185">Reference proteome</keyword>
<sequence length="133" mass="14853">MKINLILGLSVIFITTSCSNQKQSITEEYSNIKILEQGQSLDDDEVITSACKEFTMSKDSVSKFFSQSKTISQIELHNQYDILPCYSTGTLNFNSKLYNWRIRVGGTGVLSTDKETINKACSKVACSNIPNLH</sequence>
<evidence type="ECO:0000313" key="1">
    <source>
        <dbReference type="EMBL" id="PXF64155.1"/>
    </source>
</evidence>
<organism evidence="1 2">
    <name type="scientific">Kangiella spongicola</name>
    <dbReference type="NCBI Taxonomy" id="796379"/>
    <lineage>
        <taxon>Bacteria</taxon>
        <taxon>Pseudomonadati</taxon>
        <taxon>Pseudomonadota</taxon>
        <taxon>Gammaproteobacteria</taxon>
        <taxon>Kangiellales</taxon>
        <taxon>Kangiellaceae</taxon>
        <taxon>Kangiella</taxon>
    </lineage>
</organism>
<name>A0A318D8B8_9GAMM</name>
<reference evidence="1 2" key="1">
    <citation type="submission" date="2018-05" db="EMBL/GenBank/DDBJ databases">
        <title>Kangiella spongicola genome sequence.</title>
        <authorList>
            <person name="Maclea K.S."/>
            <person name="Goen A.E."/>
            <person name="Kelley C."/>
            <person name="Underriner A."/>
            <person name="Silverwood T."/>
            <person name="Trachtenberg A.M."/>
        </authorList>
    </citation>
    <scope>NUCLEOTIDE SEQUENCE [LARGE SCALE GENOMIC DNA]</scope>
    <source>
        <strain evidence="1 2">ATCC BAA-2076</strain>
    </source>
</reference>
<comment type="caution">
    <text evidence="1">The sequence shown here is derived from an EMBL/GenBank/DDBJ whole genome shotgun (WGS) entry which is preliminary data.</text>
</comment>
<evidence type="ECO:0008006" key="3">
    <source>
        <dbReference type="Google" id="ProtNLM"/>
    </source>
</evidence>
<gene>
    <name evidence="1" type="ORF">DL796_03175</name>
</gene>
<dbReference type="AlphaFoldDB" id="A0A318D8B8"/>
<protein>
    <recommendedName>
        <fullName evidence="3">Lipoprotein</fullName>
    </recommendedName>
</protein>
<proteinExistence type="predicted"/>
<dbReference type="PROSITE" id="PS51257">
    <property type="entry name" value="PROKAR_LIPOPROTEIN"/>
    <property type="match status" value="1"/>
</dbReference>